<dbReference type="EMBL" id="CP022098">
    <property type="protein sequence ID" value="ATB39718.1"/>
    <property type="molecule type" value="Genomic_DNA"/>
</dbReference>
<dbReference type="KEGG" id="cfus:CYFUS_005166"/>
<protein>
    <recommendedName>
        <fullName evidence="2">NAD glycohydrolase translocation F5/8 type C domain-containing protein</fullName>
    </recommendedName>
</protein>
<feature type="chain" id="PRO_5012783932" description="NAD glycohydrolase translocation F5/8 type C domain-containing protein" evidence="1">
    <location>
        <begin position="23"/>
        <end position="330"/>
    </location>
</feature>
<dbReference type="NCBIfam" id="NF047619">
    <property type="entry name" value="NADase_discoid"/>
    <property type="match status" value="1"/>
</dbReference>
<accession>A0A250J842</accession>
<organism evidence="3 4">
    <name type="scientific">Cystobacter fuscus</name>
    <dbReference type="NCBI Taxonomy" id="43"/>
    <lineage>
        <taxon>Bacteria</taxon>
        <taxon>Pseudomonadati</taxon>
        <taxon>Myxococcota</taxon>
        <taxon>Myxococcia</taxon>
        <taxon>Myxococcales</taxon>
        <taxon>Cystobacterineae</taxon>
        <taxon>Archangiaceae</taxon>
        <taxon>Cystobacter</taxon>
    </lineage>
</organism>
<evidence type="ECO:0000313" key="4">
    <source>
        <dbReference type="Proteomes" id="UP000217257"/>
    </source>
</evidence>
<keyword evidence="1" id="KW-0732">Signal</keyword>
<dbReference type="Pfam" id="PF25302">
    <property type="entry name" value="NADase_transloc"/>
    <property type="match status" value="1"/>
</dbReference>
<feature type="signal peptide" evidence="1">
    <location>
        <begin position="1"/>
        <end position="22"/>
    </location>
</feature>
<dbReference type="SUPFAM" id="SSF49785">
    <property type="entry name" value="Galactose-binding domain-like"/>
    <property type="match status" value="1"/>
</dbReference>
<name>A0A250J842_9BACT</name>
<dbReference type="Proteomes" id="UP000217257">
    <property type="component" value="Chromosome"/>
</dbReference>
<dbReference type="InterPro" id="IPR008979">
    <property type="entry name" value="Galactose-bd-like_sf"/>
</dbReference>
<evidence type="ECO:0000256" key="1">
    <source>
        <dbReference type="SAM" id="SignalP"/>
    </source>
</evidence>
<gene>
    <name evidence="3" type="ORF">CYFUS_005166</name>
</gene>
<proteinExistence type="predicted"/>
<evidence type="ECO:0000313" key="3">
    <source>
        <dbReference type="EMBL" id="ATB39718.1"/>
    </source>
</evidence>
<sequence length="330" mass="37015">MRAWSARWVALGYVLLGLEAAAQTVNPTAQVTLHEVPITVTASSVLEDAKNAGRYAPANLLDEDPGTIWAEGVKGNGVGEWVELGFPPGTPVEAFLVTPGNPKSPKLYQANARPRKARLELKLEENKQLNYEFEFPRNFPAGGSIYVAYARKLAVLSARLTVVSVWPGKKYRDLCIANFIPVFRDAEKSFRGQGKELAPTLAVFMSQSTPVQHLLPSKEGDEPAWLRTYQKVPHDGPLRSPVQASDLRKKPLSEWGDERHALYEDRAGAWVQSELFRLTPAPRGMGYVFDPLLPPKQPDAFANFRIRWRMVDGQWRILELDLKYREETPP</sequence>
<reference evidence="3 4" key="1">
    <citation type="submission" date="2017-06" db="EMBL/GenBank/DDBJ databases">
        <title>Sequencing and comparative analysis of myxobacterial genomes.</title>
        <authorList>
            <person name="Rupp O."/>
            <person name="Goesmann A."/>
            <person name="Sogaard-Andersen L."/>
        </authorList>
    </citation>
    <scope>NUCLEOTIDE SEQUENCE [LARGE SCALE GENOMIC DNA]</scope>
    <source>
        <strain evidence="3 4">DSM 52655</strain>
    </source>
</reference>
<dbReference type="AlphaFoldDB" id="A0A250J842"/>
<evidence type="ECO:0000259" key="2">
    <source>
        <dbReference type="Pfam" id="PF25302"/>
    </source>
</evidence>
<feature type="domain" description="NAD glycohydrolase translocation F5/8 type C" evidence="2">
    <location>
        <begin position="37"/>
        <end position="177"/>
    </location>
</feature>
<dbReference type="InterPro" id="IPR057561">
    <property type="entry name" value="NADase_transloc"/>
</dbReference>